<comment type="caution">
    <text evidence="2">The sequence shown here is derived from an EMBL/GenBank/DDBJ whole genome shotgun (WGS) entry which is preliminary data.</text>
</comment>
<dbReference type="OrthoDB" id="4554237at2"/>
<organism evidence="2 3">
    <name type="scientific">Mycobacterium asiaticum</name>
    <dbReference type="NCBI Taxonomy" id="1790"/>
    <lineage>
        <taxon>Bacteria</taxon>
        <taxon>Bacillati</taxon>
        <taxon>Actinomycetota</taxon>
        <taxon>Actinomycetes</taxon>
        <taxon>Mycobacteriales</taxon>
        <taxon>Mycobacteriaceae</taxon>
        <taxon>Mycobacterium</taxon>
    </lineage>
</organism>
<feature type="transmembrane region" description="Helical" evidence="1">
    <location>
        <begin position="113"/>
        <end position="137"/>
    </location>
</feature>
<proteinExistence type="predicted"/>
<keyword evidence="1" id="KW-0472">Membrane</keyword>
<reference evidence="2 3" key="1">
    <citation type="submission" date="2016-06" db="EMBL/GenBank/DDBJ databases">
        <authorList>
            <person name="Kjaerup R.B."/>
            <person name="Dalgaard T.S."/>
            <person name="Juul-Madsen H.R."/>
        </authorList>
    </citation>
    <scope>NUCLEOTIDE SEQUENCE [LARGE SCALE GENOMIC DNA]</scope>
    <source>
        <strain evidence="2 3">1081914.2</strain>
    </source>
</reference>
<protein>
    <recommendedName>
        <fullName evidence="4">DoxX family protein</fullName>
    </recommendedName>
</protein>
<name>A0A1A3BG41_MYCAS</name>
<keyword evidence="1" id="KW-0812">Transmembrane</keyword>
<keyword evidence="1" id="KW-1133">Transmembrane helix</keyword>
<accession>A0A1A3BG41</accession>
<evidence type="ECO:0000313" key="3">
    <source>
        <dbReference type="Proteomes" id="UP000093795"/>
    </source>
</evidence>
<dbReference type="Proteomes" id="UP000093795">
    <property type="component" value="Unassembled WGS sequence"/>
</dbReference>
<feature type="transmembrane region" description="Helical" evidence="1">
    <location>
        <begin position="74"/>
        <end position="93"/>
    </location>
</feature>
<sequence>MPNQPKSDRYAAERRFYRAAMVFAAALALHAADHFRRGMDVIPPAVMMAGNIQIVAAVITIALVVRRNRWAPHAAITLGLASAVGFSAAHLLPRWGPLSDSFINPAAGSGVTWFSWVTAVGEIGTALVMAAAGIALLRAARIRRSVA</sequence>
<dbReference type="EMBL" id="LZKQ01000330">
    <property type="protein sequence ID" value="OBI72867.1"/>
    <property type="molecule type" value="Genomic_DNA"/>
</dbReference>
<dbReference type="AlphaFoldDB" id="A0A1A3BG41"/>
<evidence type="ECO:0000256" key="1">
    <source>
        <dbReference type="SAM" id="Phobius"/>
    </source>
</evidence>
<feature type="transmembrane region" description="Helical" evidence="1">
    <location>
        <begin position="41"/>
        <end position="65"/>
    </location>
</feature>
<evidence type="ECO:0008006" key="4">
    <source>
        <dbReference type="Google" id="ProtNLM"/>
    </source>
</evidence>
<dbReference type="RefSeq" id="WP_065123702.1">
    <property type="nucleotide sequence ID" value="NZ_LZKQ01000330.1"/>
</dbReference>
<evidence type="ECO:0000313" key="2">
    <source>
        <dbReference type="EMBL" id="OBI72867.1"/>
    </source>
</evidence>
<gene>
    <name evidence="2" type="ORF">A9X01_07325</name>
</gene>